<dbReference type="GO" id="GO:0005886">
    <property type="term" value="C:plasma membrane"/>
    <property type="evidence" value="ECO:0007669"/>
    <property type="project" value="UniProtKB-SubCell"/>
</dbReference>
<feature type="transmembrane region" description="Helical" evidence="6">
    <location>
        <begin position="315"/>
        <end position="336"/>
    </location>
</feature>
<evidence type="ECO:0000259" key="7">
    <source>
        <dbReference type="PROSITE" id="PS51831"/>
    </source>
</evidence>
<keyword evidence="2" id="KW-1003">Cell membrane</keyword>
<dbReference type="Gene3D" id="1.10.3210.10">
    <property type="entry name" value="Hypothetical protein af1432"/>
    <property type="match status" value="1"/>
</dbReference>
<sequence>MREAFITQPIRRLYMHYLVPTLIAMLSSSMYVLADVYFISVGAGSAGLAALNIAMPLFSLFSAIGLCFGVGGATIMAIAEGNHDADLRNKVFTLSIAGMSILGLLCSIFGYLFTDQLALLFGSDEALLPYAGEYMRIVLAGSIIFVLMYSASVLIRGDHAPKTAMRITLFGNISNIVLDYVFVITFGWGIGGAAIATVIGALFVVLGMGYHFLFGNHQARFVKNAWDLAALKRTLKNGFGSALMEISIAVVVIIFNFVIMRYADALFLAAFSIITNIAYVCRGLLNGFAQAAQPIISTNYGAKEKARVASSLKTALFWSTACAALLYLLFLLFPRMFASIFASGDQALIALAAKGIRYYFISLLFTAPVIVIMYYFQSIERGNMATVVALCKGFVFVLLGLVVLMLLCKLDGIWLATPFAEGLALLLCIALLRRSPMNKETVKNYFLSYTKAYEQSNPQIQLKIAHTLRVADHALAIAKGLKFSNEEQDLAYTIGMLHDIGRFEQIKRFQTFYDAKSVDHAKLGVEILKHQHIAIDLNFSKEEQGLIYCAIENHNRYHIAQGLSLREYQHCCIIRDADKCDIFQAHCLETTQAMLGCEEKELLGSCLSDAVVKQFLRKETIDSSIRKSMLDVWISHIALLFDIHYEATMQRILQQGYYEKMLTKYHFQDDTTQQLYTELCAFAKDYLVSSSFNKK</sequence>
<evidence type="ECO:0000256" key="3">
    <source>
        <dbReference type="ARBA" id="ARBA00022692"/>
    </source>
</evidence>
<dbReference type="RefSeq" id="WP_118365164.1">
    <property type="nucleotide sequence ID" value="NZ_QRPK01000002.1"/>
</dbReference>
<dbReference type="CDD" id="cd13143">
    <property type="entry name" value="MATE_MepA_like"/>
    <property type="match status" value="1"/>
</dbReference>
<evidence type="ECO:0000256" key="4">
    <source>
        <dbReference type="ARBA" id="ARBA00022989"/>
    </source>
</evidence>
<organism evidence="8 9">
    <name type="scientific">Amedibacillus dolichus</name>
    <dbReference type="NCBI Taxonomy" id="31971"/>
    <lineage>
        <taxon>Bacteria</taxon>
        <taxon>Bacillati</taxon>
        <taxon>Bacillota</taxon>
        <taxon>Erysipelotrichia</taxon>
        <taxon>Erysipelotrichales</taxon>
        <taxon>Erysipelotrichaceae</taxon>
        <taxon>Amedibacillus</taxon>
    </lineage>
</organism>
<comment type="caution">
    <text evidence="8">The sequence shown here is derived from an EMBL/GenBank/DDBJ whole genome shotgun (WGS) entry which is preliminary data.</text>
</comment>
<evidence type="ECO:0000256" key="2">
    <source>
        <dbReference type="ARBA" id="ARBA00022475"/>
    </source>
</evidence>
<dbReference type="InterPro" id="IPR002528">
    <property type="entry name" value="MATE_fam"/>
</dbReference>
<feature type="transmembrane region" description="Helical" evidence="6">
    <location>
        <begin position="265"/>
        <end position="285"/>
    </location>
</feature>
<keyword evidence="9" id="KW-1185">Reference proteome</keyword>
<feature type="domain" description="HD" evidence="7">
    <location>
        <begin position="463"/>
        <end position="583"/>
    </location>
</feature>
<dbReference type="Pfam" id="PF01966">
    <property type="entry name" value="HD"/>
    <property type="match status" value="1"/>
</dbReference>
<name>A0A415PRN2_9FIRM</name>
<dbReference type="PROSITE" id="PS51831">
    <property type="entry name" value="HD"/>
    <property type="match status" value="1"/>
</dbReference>
<dbReference type="Pfam" id="PF01554">
    <property type="entry name" value="MatE"/>
    <property type="match status" value="2"/>
</dbReference>
<dbReference type="PANTHER" id="PTHR43823">
    <property type="entry name" value="SPORULATION PROTEIN YKVU"/>
    <property type="match status" value="1"/>
</dbReference>
<evidence type="ECO:0000313" key="9">
    <source>
        <dbReference type="Proteomes" id="UP000284868"/>
    </source>
</evidence>
<proteinExistence type="predicted"/>
<protein>
    <submittedName>
        <fullName evidence="8">MATE family efflux transporter</fullName>
    </submittedName>
</protein>
<dbReference type="Proteomes" id="UP000284868">
    <property type="component" value="Unassembled WGS sequence"/>
</dbReference>
<feature type="transmembrane region" description="Helical" evidence="6">
    <location>
        <begin position="91"/>
        <end position="114"/>
    </location>
</feature>
<feature type="transmembrane region" description="Helical" evidence="6">
    <location>
        <begin position="167"/>
        <end position="188"/>
    </location>
</feature>
<dbReference type="InterPro" id="IPR006674">
    <property type="entry name" value="HD_domain"/>
</dbReference>
<dbReference type="GO" id="GO:0015297">
    <property type="term" value="F:antiporter activity"/>
    <property type="evidence" value="ECO:0007669"/>
    <property type="project" value="InterPro"/>
</dbReference>
<dbReference type="EMBL" id="QRPK01000002">
    <property type="protein sequence ID" value="RHM15214.1"/>
    <property type="molecule type" value="Genomic_DNA"/>
</dbReference>
<keyword evidence="5 6" id="KW-0472">Membrane</keyword>
<feature type="transmembrane region" description="Helical" evidence="6">
    <location>
        <begin position="387"/>
        <end position="407"/>
    </location>
</feature>
<comment type="subcellular location">
    <subcellularLocation>
        <location evidence="1">Cell membrane</location>
        <topology evidence="1">Multi-pass membrane protein</topology>
    </subcellularLocation>
</comment>
<keyword evidence="4 6" id="KW-1133">Transmembrane helix</keyword>
<feature type="transmembrane region" description="Helical" evidence="6">
    <location>
        <begin position="194"/>
        <end position="214"/>
    </location>
</feature>
<evidence type="ECO:0000256" key="5">
    <source>
        <dbReference type="ARBA" id="ARBA00023136"/>
    </source>
</evidence>
<dbReference type="SMART" id="SM00471">
    <property type="entry name" value="HDc"/>
    <property type="match status" value="1"/>
</dbReference>
<feature type="transmembrane region" description="Helical" evidence="6">
    <location>
        <begin position="53"/>
        <end position="79"/>
    </location>
</feature>
<dbReference type="AlphaFoldDB" id="A0A415PRN2"/>
<feature type="transmembrane region" description="Helical" evidence="6">
    <location>
        <begin position="12"/>
        <end position="33"/>
    </location>
</feature>
<dbReference type="SUPFAM" id="SSF109604">
    <property type="entry name" value="HD-domain/PDEase-like"/>
    <property type="match status" value="1"/>
</dbReference>
<gene>
    <name evidence="8" type="ORF">DWZ83_00725</name>
</gene>
<keyword evidence="3 6" id="KW-0812">Transmembrane</keyword>
<evidence type="ECO:0000313" key="8">
    <source>
        <dbReference type="EMBL" id="RHM15214.1"/>
    </source>
</evidence>
<feature type="transmembrane region" description="Helical" evidence="6">
    <location>
        <begin position="356"/>
        <end position="375"/>
    </location>
</feature>
<dbReference type="NCBIfam" id="TIGR00277">
    <property type="entry name" value="HDIG"/>
    <property type="match status" value="1"/>
</dbReference>
<reference evidence="8 9" key="1">
    <citation type="submission" date="2018-08" db="EMBL/GenBank/DDBJ databases">
        <title>A genome reference for cultivated species of the human gut microbiota.</title>
        <authorList>
            <person name="Zou Y."/>
            <person name="Xue W."/>
            <person name="Luo G."/>
        </authorList>
    </citation>
    <scope>NUCLEOTIDE SEQUENCE [LARGE SCALE GENOMIC DNA]</scope>
    <source>
        <strain evidence="8 9">AF35-6BH</strain>
    </source>
</reference>
<feature type="transmembrane region" description="Helical" evidence="6">
    <location>
        <begin position="413"/>
        <end position="432"/>
    </location>
</feature>
<accession>A0A415PRN2</accession>
<dbReference type="InterPro" id="IPR006675">
    <property type="entry name" value="HDIG_dom"/>
</dbReference>
<feature type="transmembrane region" description="Helical" evidence="6">
    <location>
        <begin position="235"/>
        <end position="259"/>
    </location>
</feature>
<dbReference type="NCBIfam" id="TIGR00797">
    <property type="entry name" value="matE"/>
    <property type="match status" value="1"/>
</dbReference>
<dbReference type="InterPro" id="IPR051327">
    <property type="entry name" value="MATE_MepA_subfamily"/>
</dbReference>
<dbReference type="CDD" id="cd00077">
    <property type="entry name" value="HDc"/>
    <property type="match status" value="1"/>
</dbReference>
<dbReference type="InterPro" id="IPR045070">
    <property type="entry name" value="MATE_MepA-like"/>
</dbReference>
<dbReference type="InterPro" id="IPR003607">
    <property type="entry name" value="HD/PDEase_dom"/>
</dbReference>
<evidence type="ECO:0000256" key="1">
    <source>
        <dbReference type="ARBA" id="ARBA00004651"/>
    </source>
</evidence>
<feature type="transmembrane region" description="Helical" evidence="6">
    <location>
        <begin position="134"/>
        <end position="155"/>
    </location>
</feature>
<dbReference type="OrthoDB" id="305360at2"/>
<dbReference type="GO" id="GO:0042910">
    <property type="term" value="F:xenobiotic transmembrane transporter activity"/>
    <property type="evidence" value="ECO:0007669"/>
    <property type="project" value="InterPro"/>
</dbReference>
<evidence type="ECO:0000256" key="6">
    <source>
        <dbReference type="SAM" id="Phobius"/>
    </source>
</evidence>
<dbReference type="PANTHER" id="PTHR43823:SF3">
    <property type="entry name" value="MULTIDRUG EXPORT PROTEIN MEPA"/>
    <property type="match status" value="1"/>
</dbReference>